<dbReference type="PRINTS" id="PR00457">
    <property type="entry name" value="ANPEROXIDASE"/>
</dbReference>
<dbReference type="GO" id="GO:0020037">
    <property type="term" value="F:heme binding"/>
    <property type="evidence" value="ECO:0007669"/>
    <property type="project" value="InterPro"/>
</dbReference>
<comment type="caution">
    <text evidence="2">The sequence shown here is derived from an EMBL/GenBank/DDBJ whole genome shotgun (WGS) entry which is preliminary data.</text>
</comment>
<dbReference type="GO" id="GO:0004601">
    <property type="term" value="F:peroxidase activity"/>
    <property type="evidence" value="ECO:0007669"/>
    <property type="project" value="UniProtKB-KW"/>
</dbReference>
<dbReference type="OrthoDB" id="823504at2759"/>
<evidence type="ECO:0000313" key="3">
    <source>
        <dbReference type="Proteomes" id="UP000235965"/>
    </source>
</evidence>
<dbReference type="PANTHER" id="PTHR11475:SF134">
    <property type="entry name" value="LD42267P"/>
    <property type="match status" value="1"/>
</dbReference>
<dbReference type="PROSITE" id="PS50292">
    <property type="entry name" value="PEROXIDASE_3"/>
    <property type="match status" value="2"/>
</dbReference>
<dbReference type="EMBL" id="NEVH01026101">
    <property type="protein sequence ID" value="PNF14683.1"/>
    <property type="molecule type" value="Genomic_DNA"/>
</dbReference>
<gene>
    <name evidence="2" type="ORF">B7P43_G10254</name>
</gene>
<dbReference type="PANTHER" id="PTHR11475">
    <property type="entry name" value="OXIDASE/PEROXIDASE"/>
    <property type="match status" value="1"/>
</dbReference>
<dbReference type="InterPro" id="IPR010255">
    <property type="entry name" value="Haem_peroxidase_sf"/>
</dbReference>
<protein>
    <recommendedName>
        <fullName evidence="4">Chorion peroxidase</fullName>
    </recommendedName>
</protein>
<accession>A0A2J7PEB8</accession>
<sequence length="719" mass="80578">MDQYGLQPQASGHFTGYDINVNSGIANSVAAAAMWFVASLIPKSLNMFDNAGRISTDKTIMSTFYAPFQLYEPGGLDKVLQRLLHAPAQREDEFINEVMTNHMFQDSNEGNGLDLAAQIIQHGRDHGLPGYIHWRLFCGLPSVTSFQELTDVMSLHVVSSFRKVYRNVSDIDLFTGALGETPTEGSVIGPTFGCLLGRQFHYLRRGDRYWYENDLPPSSFSKEQLHEIRKTSLARIICNNADNIREVQPLVFLDKDPFLNAMTACTGAVIGHMDLTPWSTSNPHFIVSGTLLADSVAWAKRDVHKILQQEMELWEQRRTADPLSPVGTAFGFNRPKRQAAEIANTSLILQFASARFVSSFLQGQLQDQESGHSAVAPRDLRELMAVLPNVDLTDTLEIPRVFRCDEQTLPCDHTSRYRSTTGWCNNLRHPEWGKSLRAFVRLLPPAYHDGVGSPRALSVTGKPLPSPRLISVNVHPDTSRPHVRYSLMFMQYAQLLDHDLTHTPVNKGFVGDSILDCQPCDAMTTVHPECFPIPVPEDDPYFPKVNITTGKPMCIPVTRSMPGQLTLGYREQLNQVTAYIDSSFVYGSDVCEKNVLRSFTGGKLNVTKNVPKVKPLLPQITTHPECKSSSKVCFRAGDARASEQPGLAALHTLFLREHNRLAEGLSLLNPHWDDEKLYQTARRILSAVTQHITYHEFLPRLFGWDGVHRHGLTLQTEGY</sequence>
<dbReference type="InterPro" id="IPR019791">
    <property type="entry name" value="Haem_peroxidase_animal"/>
</dbReference>
<name>A0A2J7PEB8_9NEOP</name>
<evidence type="ECO:0008006" key="4">
    <source>
        <dbReference type="Google" id="ProtNLM"/>
    </source>
</evidence>
<dbReference type="Gene3D" id="1.10.640.10">
    <property type="entry name" value="Haem peroxidase domain superfamily, animal type"/>
    <property type="match status" value="2"/>
</dbReference>
<dbReference type="Proteomes" id="UP000235965">
    <property type="component" value="Unassembled WGS sequence"/>
</dbReference>
<dbReference type="Pfam" id="PF03098">
    <property type="entry name" value="An_peroxidase"/>
    <property type="match status" value="2"/>
</dbReference>
<dbReference type="AlphaFoldDB" id="A0A2J7PEB8"/>
<proteinExistence type="predicted"/>
<keyword evidence="1" id="KW-0560">Oxidoreductase</keyword>
<reference evidence="2 3" key="1">
    <citation type="submission" date="2017-12" db="EMBL/GenBank/DDBJ databases">
        <title>Hemimetabolous genomes reveal molecular basis of termite eusociality.</title>
        <authorList>
            <person name="Harrison M.C."/>
            <person name="Jongepier E."/>
            <person name="Robertson H.M."/>
            <person name="Arning N."/>
            <person name="Bitard-Feildel T."/>
            <person name="Chao H."/>
            <person name="Childers C.P."/>
            <person name="Dinh H."/>
            <person name="Doddapaneni H."/>
            <person name="Dugan S."/>
            <person name="Gowin J."/>
            <person name="Greiner C."/>
            <person name="Han Y."/>
            <person name="Hu H."/>
            <person name="Hughes D.S.T."/>
            <person name="Huylmans A.-K."/>
            <person name="Kemena C."/>
            <person name="Kremer L.P.M."/>
            <person name="Lee S.L."/>
            <person name="Lopez-Ezquerra A."/>
            <person name="Mallet L."/>
            <person name="Monroy-Kuhn J.M."/>
            <person name="Moser A."/>
            <person name="Murali S.C."/>
            <person name="Muzny D.M."/>
            <person name="Otani S."/>
            <person name="Piulachs M.-D."/>
            <person name="Poelchau M."/>
            <person name="Qu J."/>
            <person name="Schaub F."/>
            <person name="Wada-Katsumata A."/>
            <person name="Worley K.C."/>
            <person name="Xie Q."/>
            <person name="Ylla G."/>
            <person name="Poulsen M."/>
            <person name="Gibbs R.A."/>
            <person name="Schal C."/>
            <person name="Richards S."/>
            <person name="Belles X."/>
            <person name="Korb J."/>
            <person name="Bornberg-Bauer E."/>
        </authorList>
    </citation>
    <scope>NUCLEOTIDE SEQUENCE [LARGE SCALE GENOMIC DNA]</scope>
    <source>
        <tissue evidence="2">Whole body</tissue>
    </source>
</reference>
<evidence type="ECO:0000256" key="1">
    <source>
        <dbReference type="ARBA" id="ARBA00022559"/>
    </source>
</evidence>
<feature type="non-terminal residue" evidence="2">
    <location>
        <position position="719"/>
    </location>
</feature>
<keyword evidence="3" id="KW-1185">Reference proteome</keyword>
<dbReference type="SUPFAM" id="SSF48113">
    <property type="entry name" value="Heme-dependent peroxidases"/>
    <property type="match status" value="2"/>
</dbReference>
<dbReference type="GO" id="GO:0006979">
    <property type="term" value="P:response to oxidative stress"/>
    <property type="evidence" value="ECO:0007669"/>
    <property type="project" value="InterPro"/>
</dbReference>
<evidence type="ECO:0000313" key="2">
    <source>
        <dbReference type="EMBL" id="PNF14683.1"/>
    </source>
</evidence>
<dbReference type="InterPro" id="IPR037120">
    <property type="entry name" value="Haem_peroxidase_sf_animal"/>
</dbReference>
<organism evidence="2 3">
    <name type="scientific">Cryptotermes secundus</name>
    <dbReference type="NCBI Taxonomy" id="105785"/>
    <lineage>
        <taxon>Eukaryota</taxon>
        <taxon>Metazoa</taxon>
        <taxon>Ecdysozoa</taxon>
        <taxon>Arthropoda</taxon>
        <taxon>Hexapoda</taxon>
        <taxon>Insecta</taxon>
        <taxon>Pterygota</taxon>
        <taxon>Neoptera</taxon>
        <taxon>Polyneoptera</taxon>
        <taxon>Dictyoptera</taxon>
        <taxon>Blattodea</taxon>
        <taxon>Blattoidea</taxon>
        <taxon>Termitoidae</taxon>
        <taxon>Kalotermitidae</taxon>
        <taxon>Cryptotermitinae</taxon>
        <taxon>Cryptotermes</taxon>
    </lineage>
</organism>
<keyword evidence="1" id="KW-0575">Peroxidase</keyword>